<evidence type="ECO:0000313" key="1">
    <source>
        <dbReference type="EMBL" id="OWZ05638.1"/>
    </source>
</evidence>
<comment type="caution">
    <text evidence="1">The sequence shown here is derived from an EMBL/GenBank/DDBJ whole genome shotgun (WGS) entry which is preliminary data.</text>
</comment>
<dbReference type="EMBL" id="NBNE01004330">
    <property type="protein sequence ID" value="OWZ05638.1"/>
    <property type="molecule type" value="Genomic_DNA"/>
</dbReference>
<sequence length="242" mass="26995">MGDRAEVIVPGHGVCTLHLADDASTYIPDNVTPCCKADQAQNVHTLTLKFFQVEHPTLVTNLLSFIGSNLRSLTMGIYWTGRRCRISLDRVAAGCPRLEELYLTDFDVEVSSSQELKNWGLKKLFIQSCEEMAGLTECLSDPANRMSLELEELEIRIPRSNHIAQVYLDALTTCNDEYIAVVEKELPLECKSAVVSVVECGDCESLNSRNSNPIHQLNETLMGIIFSFAATPMRRTVRIISL</sequence>
<evidence type="ECO:0000313" key="2">
    <source>
        <dbReference type="Proteomes" id="UP000198211"/>
    </source>
</evidence>
<organism evidence="1 2">
    <name type="scientific">Phytophthora megakarya</name>
    <dbReference type="NCBI Taxonomy" id="4795"/>
    <lineage>
        <taxon>Eukaryota</taxon>
        <taxon>Sar</taxon>
        <taxon>Stramenopiles</taxon>
        <taxon>Oomycota</taxon>
        <taxon>Peronosporomycetes</taxon>
        <taxon>Peronosporales</taxon>
        <taxon>Peronosporaceae</taxon>
        <taxon>Phytophthora</taxon>
    </lineage>
</organism>
<keyword evidence="2" id="KW-1185">Reference proteome</keyword>
<name>A0A225VLB0_9STRA</name>
<dbReference type="OrthoDB" id="129474at2759"/>
<gene>
    <name evidence="1" type="ORF">PHMEG_00022239</name>
</gene>
<dbReference type="AlphaFoldDB" id="A0A225VLB0"/>
<reference evidence="2" key="1">
    <citation type="submission" date="2017-03" db="EMBL/GenBank/DDBJ databases">
        <title>Phytopthora megakarya and P. palmivora, two closely related causual agents of cacao black pod achieved similar genome size and gene model numbers by different mechanisms.</title>
        <authorList>
            <person name="Ali S."/>
            <person name="Shao J."/>
            <person name="Larry D.J."/>
            <person name="Kronmiller B."/>
            <person name="Shen D."/>
            <person name="Strem M.D."/>
            <person name="Melnick R.L."/>
            <person name="Guiltinan M.J."/>
            <person name="Tyler B.M."/>
            <person name="Meinhardt L.W."/>
            <person name="Bailey B.A."/>
        </authorList>
    </citation>
    <scope>NUCLEOTIDE SEQUENCE [LARGE SCALE GENOMIC DNA]</scope>
    <source>
        <strain evidence="2">zdho120</strain>
    </source>
</reference>
<protein>
    <submittedName>
        <fullName evidence="1">Uncharacterized protein</fullName>
    </submittedName>
</protein>
<proteinExistence type="predicted"/>
<dbReference type="Proteomes" id="UP000198211">
    <property type="component" value="Unassembled WGS sequence"/>
</dbReference>
<accession>A0A225VLB0</accession>